<dbReference type="InterPro" id="IPR011051">
    <property type="entry name" value="RmlC_Cupin_sf"/>
</dbReference>
<organism evidence="1 2">
    <name type="scientific">Telluria antibiotica</name>
    <dbReference type="NCBI Taxonomy" id="2717319"/>
    <lineage>
        <taxon>Bacteria</taxon>
        <taxon>Pseudomonadati</taxon>
        <taxon>Pseudomonadota</taxon>
        <taxon>Betaproteobacteria</taxon>
        <taxon>Burkholderiales</taxon>
        <taxon>Oxalobacteraceae</taxon>
        <taxon>Telluria group</taxon>
        <taxon>Telluria</taxon>
    </lineage>
</organism>
<name>A0ABX0PC83_9BURK</name>
<keyword evidence="2" id="KW-1185">Reference proteome</keyword>
<reference evidence="1 2" key="1">
    <citation type="submission" date="2020-03" db="EMBL/GenBank/DDBJ databases">
        <title>Genome sequence of strain Massilia sp. TW-1.</title>
        <authorList>
            <person name="Chaudhary D.K."/>
        </authorList>
    </citation>
    <scope>NUCLEOTIDE SEQUENCE [LARGE SCALE GENOMIC DNA]</scope>
    <source>
        <strain evidence="1 2">TW-1</strain>
    </source>
</reference>
<protein>
    <recommendedName>
        <fullName evidence="3">Metal-dependent protein of the double-stranded beta helix superfamily-like protein</fullName>
    </recommendedName>
</protein>
<dbReference type="InterPro" id="IPR014710">
    <property type="entry name" value="RmlC-like_jellyroll"/>
</dbReference>
<dbReference type="Proteomes" id="UP000716322">
    <property type="component" value="Unassembled WGS sequence"/>
</dbReference>
<dbReference type="EMBL" id="JAAQOM010000007">
    <property type="protein sequence ID" value="NIA54687.1"/>
    <property type="molecule type" value="Genomic_DNA"/>
</dbReference>
<evidence type="ECO:0000313" key="2">
    <source>
        <dbReference type="Proteomes" id="UP000716322"/>
    </source>
</evidence>
<gene>
    <name evidence="1" type="ORF">HAV22_13675</name>
</gene>
<proteinExistence type="predicted"/>
<accession>A0ABX0PC83</accession>
<evidence type="ECO:0000313" key="1">
    <source>
        <dbReference type="EMBL" id="NIA54687.1"/>
    </source>
</evidence>
<dbReference type="SUPFAM" id="SSF51182">
    <property type="entry name" value="RmlC-like cupins"/>
    <property type="match status" value="1"/>
</dbReference>
<dbReference type="Gene3D" id="2.60.120.10">
    <property type="entry name" value="Jelly Rolls"/>
    <property type="match status" value="1"/>
</dbReference>
<sequence>MFSKERFIQDCRAAVVEGQGAIREIMEEAVSNGANVMTELGEPRHAGITTLYRAHDLTILQFTWAPYMALMPHNHQMFAVIGIYSGREDNIFWRRKEMTIEAASARSLGAGDVVALGADTIHSVLNPISKMTSAIHIYGGDFFAPDEPRSEWEHETLVERPWDVERVKTVFREAEQRFNAVKMQSPGLA</sequence>
<comment type="caution">
    <text evidence="1">The sequence shown here is derived from an EMBL/GenBank/DDBJ whole genome shotgun (WGS) entry which is preliminary data.</text>
</comment>
<dbReference type="RefSeq" id="WP_166859627.1">
    <property type="nucleotide sequence ID" value="NZ_JAAQOM010000007.1"/>
</dbReference>
<evidence type="ECO:0008006" key="3">
    <source>
        <dbReference type="Google" id="ProtNLM"/>
    </source>
</evidence>